<dbReference type="KEGG" id="atq:GH723_09000"/>
<evidence type="ECO:0000313" key="1">
    <source>
        <dbReference type="EMBL" id="QGG95218.1"/>
    </source>
</evidence>
<reference evidence="1 2" key="1">
    <citation type="submission" date="2019-11" db="EMBL/GenBank/DDBJ databases">
        <authorList>
            <person name="He Y."/>
        </authorList>
    </citation>
    <scope>NUCLEOTIDE SEQUENCE [LARGE SCALE GENOMIC DNA]</scope>
    <source>
        <strain evidence="1 2">SCSIO 58843</strain>
    </source>
</reference>
<dbReference type="Pfam" id="PF06245">
    <property type="entry name" value="DUF1015"/>
    <property type="match status" value="1"/>
</dbReference>
<proteinExistence type="predicted"/>
<dbReference type="AlphaFoldDB" id="A0A5Q2RE88"/>
<organism evidence="1 2">
    <name type="scientific">Actinomarinicola tropica</name>
    <dbReference type="NCBI Taxonomy" id="2789776"/>
    <lineage>
        <taxon>Bacteria</taxon>
        <taxon>Bacillati</taxon>
        <taxon>Actinomycetota</taxon>
        <taxon>Acidimicrobiia</taxon>
        <taxon>Acidimicrobiales</taxon>
        <taxon>Iamiaceae</taxon>
        <taxon>Actinomarinicola</taxon>
    </lineage>
</organism>
<dbReference type="EMBL" id="CP045851">
    <property type="protein sequence ID" value="QGG95218.1"/>
    <property type="molecule type" value="Genomic_DNA"/>
</dbReference>
<protein>
    <submittedName>
        <fullName evidence="1">DUF1015 family protein</fullName>
    </submittedName>
</protein>
<sequence length="417" mass="45443">MLADATGGVAPRSFCQDEVMPEFSPFAGIRFDTRRESLAEVTAPPYDVIDEALRSRLAARHPHNAVHVDLPVDDGARSRYEVACDLVHRWLEDGVLVRDDAPVFYGYRMSFTDPAGRHRHTTGVIGELTLSRPGEGGILPHEHTTPKAKSDRLEMLRSCRMNLSSIWGLTPAAGVTSLVGEPGPEDPTWVDDDGVEHALWVIDDPERIRGIRDAVGAHPVVIADGHHRYETSVAYRDERRAEGGGDAGPAEAAMVYVVELVADELTVLPIHRLVDGLPDGTDVAAALDPWFEVGDEVALDAGTLDHMIERGVLVLVEPDRARELRPRPGAFDGVRDLDTSRLDAALTALPPHELRYQHGVDEVADAVRAGRAQIGVLVRPVSVEAIAATADGGERMPPKSTFFHPKPRTGQVFRSLD</sequence>
<dbReference type="PANTHER" id="PTHR36454:SF1">
    <property type="entry name" value="DUF1015 DOMAIN-CONTAINING PROTEIN"/>
    <property type="match status" value="1"/>
</dbReference>
<dbReference type="Proteomes" id="UP000334019">
    <property type="component" value="Chromosome"/>
</dbReference>
<dbReference type="InterPro" id="IPR008323">
    <property type="entry name" value="UCP033563"/>
</dbReference>
<evidence type="ECO:0000313" key="2">
    <source>
        <dbReference type="Proteomes" id="UP000334019"/>
    </source>
</evidence>
<keyword evidence="2" id="KW-1185">Reference proteome</keyword>
<accession>A0A5Q2RE88</accession>
<dbReference type="PANTHER" id="PTHR36454">
    <property type="entry name" value="LMO2823 PROTEIN"/>
    <property type="match status" value="1"/>
</dbReference>
<name>A0A5Q2RE88_9ACTN</name>
<gene>
    <name evidence="1" type="ORF">GH723_09000</name>
</gene>
<dbReference type="PIRSF" id="PIRSF033563">
    <property type="entry name" value="UCP033563"/>
    <property type="match status" value="1"/>
</dbReference>